<feature type="domain" description="Major facilitator superfamily (MFS) profile" evidence="7">
    <location>
        <begin position="106"/>
        <end position="531"/>
    </location>
</feature>
<feature type="transmembrane region" description="Helical" evidence="6">
    <location>
        <begin position="411"/>
        <end position="430"/>
    </location>
</feature>
<evidence type="ECO:0000256" key="3">
    <source>
        <dbReference type="ARBA" id="ARBA00022989"/>
    </source>
</evidence>
<accession>A0A5C3KG24</accession>
<proteinExistence type="predicted"/>
<keyword evidence="4 6" id="KW-0472">Membrane</keyword>
<dbReference type="InterPro" id="IPR036259">
    <property type="entry name" value="MFS_trans_sf"/>
</dbReference>
<dbReference type="PROSITE" id="PS50850">
    <property type="entry name" value="MFS"/>
    <property type="match status" value="1"/>
</dbReference>
<keyword evidence="2 6" id="KW-0812">Transmembrane</keyword>
<feature type="transmembrane region" description="Helical" evidence="6">
    <location>
        <begin position="172"/>
        <end position="190"/>
    </location>
</feature>
<feature type="transmembrane region" description="Helical" evidence="6">
    <location>
        <begin position="140"/>
        <end position="160"/>
    </location>
</feature>
<organism evidence="8 9">
    <name type="scientific">Coprinopsis marcescibilis</name>
    <name type="common">Agaric fungus</name>
    <name type="synonym">Psathyrella marcescibilis</name>
    <dbReference type="NCBI Taxonomy" id="230819"/>
    <lineage>
        <taxon>Eukaryota</taxon>
        <taxon>Fungi</taxon>
        <taxon>Dikarya</taxon>
        <taxon>Basidiomycota</taxon>
        <taxon>Agaricomycotina</taxon>
        <taxon>Agaricomycetes</taxon>
        <taxon>Agaricomycetidae</taxon>
        <taxon>Agaricales</taxon>
        <taxon>Agaricineae</taxon>
        <taxon>Psathyrellaceae</taxon>
        <taxon>Coprinopsis</taxon>
    </lineage>
</organism>
<feature type="transmembrane region" description="Helical" evidence="6">
    <location>
        <begin position="373"/>
        <end position="390"/>
    </location>
</feature>
<evidence type="ECO:0000256" key="6">
    <source>
        <dbReference type="SAM" id="Phobius"/>
    </source>
</evidence>
<dbReference type="Pfam" id="PF07690">
    <property type="entry name" value="MFS_1"/>
    <property type="match status" value="1"/>
</dbReference>
<evidence type="ECO:0000256" key="4">
    <source>
        <dbReference type="ARBA" id="ARBA00023136"/>
    </source>
</evidence>
<dbReference type="PANTHER" id="PTHR23502">
    <property type="entry name" value="MAJOR FACILITATOR SUPERFAMILY"/>
    <property type="match status" value="1"/>
</dbReference>
<dbReference type="Proteomes" id="UP000307440">
    <property type="component" value="Unassembled WGS sequence"/>
</dbReference>
<dbReference type="EMBL" id="ML210364">
    <property type="protein sequence ID" value="TFK19031.1"/>
    <property type="molecule type" value="Genomic_DNA"/>
</dbReference>
<dbReference type="GO" id="GO:0022857">
    <property type="term" value="F:transmembrane transporter activity"/>
    <property type="evidence" value="ECO:0007669"/>
    <property type="project" value="InterPro"/>
</dbReference>
<evidence type="ECO:0000256" key="2">
    <source>
        <dbReference type="ARBA" id="ARBA00022692"/>
    </source>
</evidence>
<dbReference type="SUPFAM" id="SSF103473">
    <property type="entry name" value="MFS general substrate transporter"/>
    <property type="match status" value="1"/>
</dbReference>
<evidence type="ECO:0000256" key="1">
    <source>
        <dbReference type="ARBA" id="ARBA00004141"/>
    </source>
</evidence>
<dbReference type="CDD" id="cd17323">
    <property type="entry name" value="MFS_Tpo1_MDR_like"/>
    <property type="match status" value="1"/>
</dbReference>
<sequence length="559" mass="62207">MPSEPIEAALFTRPPALSREQEEEYRNLDRDGPLVLSREKSTDSHPLERVSTRGATSFTKPDKKDVVVTVDKLVELHEKEGFKVVKFEPGSGEDPREWSNGRKWFITITTSMLCLAVALGSSIITGDMRGPTREFETTQIITNLTVTCFVIGFGIGPLFLAPLSEIFGRTPIYCLSIFFYFIFTLPSALAPNIATLVVTRQIAGIAASAPVCNVGGSIADVWDVKDRGAPMALFSGTLFIGPCLGPMIGGWIGERVGWRWIYWILFIFIGVCLVLTFFIPETLAPVILRRKAEKLRKETGDSTYQTLEELERLPFNQTLQIALVRPFVVLFTEPIVIFMSIYLSFVYSLLYLMFFAFPIAFTEIRGWSEGMTGIAFVSIMIGIFLAGLLIPWNERTYANATKHGSYPEARLYPMMCGAFLMPAALFMFAFTGAYAWVHWIGVCISGTLFGFAMILLYVSANSYIVDAYSTFAATAMAAKTFLRSEIGAMVPLYVNQMFHNMGFQYAGLLLALIALAIAPIPFIFYFYGERIRKGSKRATQLTRKRQGDVGTGIAEKAGH</sequence>
<gene>
    <name evidence="8" type="ORF">FA15DRAFT_760298</name>
</gene>
<dbReference type="AlphaFoldDB" id="A0A5C3KG24"/>
<reference evidence="8 9" key="1">
    <citation type="journal article" date="2019" name="Nat. Ecol. Evol.">
        <title>Megaphylogeny resolves global patterns of mushroom evolution.</title>
        <authorList>
            <person name="Varga T."/>
            <person name="Krizsan K."/>
            <person name="Foldi C."/>
            <person name="Dima B."/>
            <person name="Sanchez-Garcia M."/>
            <person name="Sanchez-Ramirez S."/>
            <person name="Szollosi G.J."/>
            <person name="Szarkandi J.G."/>
            <person name="Papp V."/>
            <person name="Albert L."/>
            <person name="Andreopoulos W."/>
            <person name="Angelini C."/>
            <person name="Antonin V."/>
            <person name="Barry K.W."/>
            <person name="Bougher N.L."/>
            <person name="Buchanan P."/>
            <person name="Buyck B."/>
            <person name="Bense V."/>
            <person name="Catcheside P."/>
            <person name="Chovatia M."/>
            <person name="Cooper J."/>
            <person name="Damon W."/>
            <person name="Desjardin D."/>
            <person name="Finy P."/>
            <person name="Geml J."/>
            <person name="Haridas S."/>
            <person name="Hughes K."/>
            <person name="Justo A."/>
            <person name="Karasinski D."/>
            <person name="Kautmanova I."/>
            <person name="Kiss B."/>
            <person name="Kocsube S."/>
            <person name="Kotiranta H."/>
            <person name="LaButti K.M."/>
            <person name="Lechner B.E."/>
            <person name="Liimatainen K."/>
            <person name="Lipzen A."/>
            <person name="Lukacs Z."/>
            <person name="Mihaltcheva S."/>
            <person name="Morgado L.N."/>
            <person name="Niskanen T."/>
            <person name="Noordeloos M.E."/>
            <person name="Ohm R.A."/>
            <person name="Ortiz-Santana B."/>
            <person name="Ovrebo C."/>
            <person name="Racz N."/>
            <person name="Riley R."/>
            <person name="Savchenko A."/>
            <person name="Shiryaev A."/>
            <person name="Soop K."/>
            <person name="Spirin V."/>
            <person name="Szebenyi C."/>
            <person name="Tomsovsky M."/>
            <person name="Tulloss R.E."/>
            <person name="Uehling J."/>
            <person name="Grigoriev I.V."/>
            <person name="Vagvolgyi C."/>
            <person name="Papp T."/>
            <person name="Martin F.M."/>
            <person name="Miettinen O."/>
            <person name="Hibbett D.S."/>
            <person name="Nagy L.G."/>
        </authorList>
    </citation>
    <scope>NUCLEOTIDE SEQUENCE [LARGE SCALE GENOMIC DNA]</scope>
    <source>
        <strain evidence="8 9">CBS 121175</strain>
    </source>
</reference>
<dbReference type="FunFam" id="1.20.1250.20:FF:000011">
    <property type="entry name" value="MFS multidrug transporter, putative"/>
    <property type="match status" value="1"/>
</dbReference>
<keyword evidence="3 6" id="KW-1133">Transmembrane helix</keyword>
<dbReference type="GO" id="GO:0005886">
    <property type="term" value="C:plasma membrane"/>
    <property type="evidence" value="ECO:0007669"/>
    <property type="project" value="TreeGrafter"/>
</dbReference>
<protein>
    <submittedName>
        <fullName evidence="8">Spermine transporter</fullName>
    </submittedName>
</protein>
<feature type="transmembrane region" description="Helical" evidence="6">
    <location>
        <begin position="104"/>
        <end position="125"/>
    </location>
</feature>
<feature type="transmembrane region" description="Helical" evidence="6">
    <location>
        <begin position="502"/>
        <end position="527"/>
    </location>
</feature>
<feature type="region of interest" description="Disordered" evidence="5">
    <location>
        <begin position="1"/>
        <end position="56"/>
    </location>
</feature>
<comment type="subcellular location">
    <subcellularLocation>
        <location evidence="1">Membrane</location>
        <topology evidence="1">Multi-pass membrane protein</topology>
    </subcellularLocation>
</comment>
<evidence type="ECO:0000313" key="8">
    <source>
        <dbReference type="EMBL" id="TFK19031.1"/>
    </source>
</evidence>
<feature type="transmembrane region" description="Helical" evidence="6">
    <location>
        <begin position="436"/>
        <end position="458"/>
    </location>
</feature>
<dbReference type="STRING" id="230819.A0A5C3KG24"/>
<name>A0A5C3KG24_COPMA</name>
<dbReference type="InterPro" id="IPR011701">
    <property type="entry name" value="MFS"/>
</dbReference>
<dbReference type="InterPro" id="IPR020846">
    <property type="entry name" value="MFS_dom"/>
</dbReference>
<feature type="transmembrane region" description="Helical" evidence="6">
    <location>
        <begin position="335"/>
        <end position="361"/>
    </location>
</feature>
<feature type="transmembrane region" description="Helical" evidence="6">
    <location>
        <begin position="229"/>
        <end position="248"/>
    </location>
</feature>
<dbReference type="OrthoDB" id="6770063at2759"/>
<dbReference type="Gene3D" id="1.20.1250.20">
    <property type="entry name" value="MFS general substrate transporter like domains"/>
    <property type="match status" value="1"/>
</dbReference>
<feature type="compositionally biased region" description="Basic and acidic residues" evidence="5">
    <location>
        <begin position="24"/>
        <end position="51"/>
    </location>
</feature>
<feature type="transmembrane region" description="Helical" evidence="6">
    <location>
        <begin position="260"/>
        <end position="288"/>
    </location>
</feature>
<keyword evidence="9" id="KW-1185">Reference proteome</keyword>
<evidence type="ECO:0000259" key="7">
    <source>
        <dbReference type="PROSITE" id="PS50850"/>
    </source>
</evidence>
<evidence type="ECO:0000313" key="9">
    <source>
        <dbReference type="Proteomes" id="UP000307440"/>
    </source>
</evidence>
<evidence type="ECO:0000256" key="5">
    <source>
        <dbReference type="SAM" id="MobiDB-lite"/>
    </source>
</evidence>
<dbReference type="PANTHER" id="PTHR23502:SF48">
    <property type="entry name" value="MULTIDRUG TRANSPORTER, PUTATIVE (AFU_ORTHOLOGUE AFUA_5G02700)-RELATED"/>
    <property type="match status" value="1"/>
</dbReference>